<evidence type="ECO:0000256" key="7">
    <source>
        <dbReference type="ARBA" id="ARBA00022670"/>
    </source>
</evidence>
<organism evidence="24 25">
    <name type="scientific">Yersinia massiliensis</name>
    <dbReference type="NCBI Taxonomy" id="419257"/>
    <lineage>
        <taxon>Bacteria</taxon>
        <taxon>Pseudomonadati</taxon>
        <taxon>Pseudomonadota</taxon>
        <taxon>Gammaproteobacteria</taxon>
        <taxon>Enterobacterales</taxon>
        <taxon>Yersiniaceae</taxon>
        <taxon>Yersinia</taxon>
    </lineage>
</organism>
<comment type="cofactor">
    <cofactor evidence="1">
        <name>Mg(2+)</name>
        <dbReference type="ChEBI" id="CHEBI:18420"/>
    </cofactor>
</comment>
<keyword evidence="15" id="KW-1043">Host membrane</keyword>
<feature type="domain" description="Peptidase C80" evidence="23">
    <location>
        <begin position="62"/>
        <end position="244"/>
    </location>
</feature>
<dbReference type="CDD" id="cd20500">
    <property type="entry name" value="Peptidase_C80"/>
    <property type="match status" value="2"/>
</dbReference>
<keyword evidence="11" id="KW-0378">Hydrolase</keyword>
<name>A0AA90XX85_9GAMM</name>
<evidence type="ECO:0000256" key="3">
    <source>
        <dbReference type="ARBA" id="ARBA00004613"/>
    </source>
</evidence>
<dbReference type="InterPro" id="IPR020974">
    <property type="entry name" value="CPD_dom"/>
</dbReference>
<dbReference type="Proteomes" id="UP000698240">
    <property type="component" value="Unassembled WGS sequence"/>
</dbReference>
<evidence type="ECO:0000256" key="1">
    <source>
        <dbReference type="ARBA" id="ARBA00001946"/>
    </source>
</evidence>
<protein>
    <submittedName>
        <fullName evidence="24">RTX toxin</fullName>
    </submittedName>
</protein>
<feature type="domain" description="Peptidase C80" evidence="23">
    <location>
        <begin position="361"/>
        <end position="542"/>
    </location>
</feature>
<dbReference type="InterPro" id="IPR011049">
    <property type="entry name" value="Serralysin-like_metalloprot_C"/>
</dbReference>
<dbReference type="InterPro" id="IPR038383">
    <property type="entry name" value="CPD_dom_sf"/>
</dbReference>
<feature type="transmembrane region" description="Helical" evidence="22">
    <location>
        <begin position="857"/>
        <end position="875"/>
    </location>
</feature>
<keyword evidence="13" id="KW-0068">Autocatalytic cleavage</keyword>
<keyword evidence="22" id="KW-1133">Transmembrane helix</keyword>
<evidence type="ECO:0000256" key="4">
    <source>
        <dbReference type="ARBA" id="ARBA00022511"/>
    </source>
</evidence>
<dbReference type="SUPFAM" id="SSF51120">
    <property type="entry name" value="beta-Roll"/>
    <property type="match status" value="1"/>
</dbReference>
<dbReference type="GO" id="GO:0005576">
    <property type="term" value="C:extracellular region"/>
    <property type="evidence" value="ECO:0007669"/>
    <property type="project" value="UniProtKB-SubCell"/>
</dbReference>
<dbReference type="RefSeq" id="WP_050286671.1">
    <property type="nucleotide sequence ID" value="NZ_JAASAN010000012.1"/>
</dbReference>
<comment type="caution">
    <text evidence="24">The sequence shown here is derived from an EMBL/GenBank/DDBJ whole genome shotgun (WGS) entry which is preliminary data.</text>
</comment>
<dbReference type="GO" id="GO:0008234">
    <property type="term" value="F:cysteine-type peptidase activity"/>
    <property type="evidence" value="ECO:0007669"/>
    <property type="project" value="UniProtKB-KW"/>
</dbReference>
<reference evidence="24" key="1">
    <citation type="submission" date="2020-03" db="EMBL/GenBank/DDBJ databases">
        <authorList>
            <person name="Kislichkina A."/>
            <person name="Dentovskaya S."/>
            <person name="Shaikhutdinov R."/>
            <person name="Ivanov S."/>
            <person name="Sizova A."/>
            <person name="Solomentsev V."/>
            <person name="Bogun A."/>
        </authorList>
    </citation>
    <scope>NUCLEOTIDE SEQUENCE</scope>
    <source>
        <strain evidence="24">SCPM-O-B-8025</strain>
    </source>
</reference>
<dbReference type="Gene3D" id="2.150.10.10">
    <property type="entry name" value="Serralysin-like metalloprotease, C-terminal"/>
    <property type="match status" value="1"/>
</dbReference>
<evidence type="ECO:0000256" key="6">
    <source>
        <dbReference type="ARBA" id="ARBA00022656"/>
    </source>
</evidence>
<evidence type="ECO:0000256" key="21">
    <source>
        <dbReference type="SAM" id="MobiDB-lite"/>
    </source>
</evidence>
<dbReference type="Pfam" id="PF11713">
    <property type="entry name" value="Peptidase_C80"/>
    <property type="match status" value="2"/>
</dbReference>
<keyword evidence="12" id="KW-0788">Thiol protease</keyword>
<evidence type="ECO:0000256" key="11">
    <source>
        <dbReference type="ARBA" id="ARBA00022801"/>
    </source>
</evidence>
<evidence type="ECO:0000256" key="10">
    <source>
        <dbReference type="ARBA" id="ARBA00022737"/>
    </source>
</evidence>
<evidence type="ECO:0000256" key="22">
    <source>
        <dbReference type="SAM" id="Phobius"/>
    </source>
</evidence>
<evidence type="ECO:0000256" key="12">
    <source>
        <dbReference type="ARBA" id="ARBA00022807"/>
    </source>
</evidence>
<evidence type="ECO:0000256" key="19">
    <source>
        <dbReference type="ARBA" id="ARBA00023200"/>
    </source>
</evidence>
<evidence type="ECO:0000256" key="14">
    <source>
        <dbReference type="ARBA" id="ARBA00022842"/>
    </source>
</evidence>
<keyword evidence="16" id="KW-0843">Virulence</keyword>
<feature type="compositionally biased region" description="Polar residues" evidence="21">
    <location>
        <begin position="659"/>
        <end position="672"/>
    </location>
</feature>
<evidence type="ECO:0000256" key="17">
    <source>
        <dbReference type="ARBA" id="ARBA00023121"/>
    </source>
</evidence>
<evidence type="ECO:0000313" key="25">
    <source>
        <dbReference type="Proteomes" id="UP000698240"/>
    </source>
</evidence>
<dbReference type="PROSITE" id="PS51771">
    <property type="entry name" value="CGT_MARTX_CPD"/>
    <property type="match status" value="2"/>
</dbReference>
<keyword evidence="14" id="KW-0460">Magnesium</keyword>
<feature type="region of interest" description="Disordered" evidence="21">
    <location>
        <begin position="659"/>
        <end position="680"/>
    </location>
</feature>
<comment type="subcellular location">
    <subcellularLocation>
        <location evidence="2">Host cell membrane</location>
    </subcellularLocation>
    <subcellularLocation>
        <location evidence="20">Host cytoplasm</location>
        <location evidence="20">Host cytosol</location>
    </subcellularLocation>
    <subcellularLocation>
        <location evidence="3">Secreted</location>
    </subcellularLocation>
</comment>
<keyword evidence="7" id="KW-0645">Protease</keyword>
<dbReference type="GO" id="GO:0016740">
    <property type="term" value="F:transferase activity"/>
    <property type="evidence" value="ECO:0007669"/>
    <property type="project" value="UniProtKB-KW"/>
</dbReference>
<feature type="transmembrane region" description="Helical" evidence="22">
    <location>
        <begin position="826"/>
        <end position="850"/>
    </location>
</feature>
<evidence type="ECO:0000256" key="8">
    <source>
        <dbReference type="ARBA" id="ARBA00022679"/>
    </source>
</evidence>
<evidence type="ECO:0000256" key="5">
    <source>
        <dbReference type="ARBA" id="ARBA00022525"/>
    </source>
</evidence>
<keyword evidence="19" id="KW-1035">Host cytoplasm</keyword>
<keyword evidence="17" id="KW-0446">Lipid-binding</keyword>
<gene>
    <name evidence="24" type="ORF">HB980_19660</name>
</gene>
<dbReference type="GO" id="GO:0006508">
    <property type="term" value="P:proteolysis"/>
    <property type="evidence" value="ECO:0007669"/>
    <property type="project" value="UniProtKB-KW"/>
</dbReference>
<keyword evidence="8" id="KW-0808">Transferase</keyword>
<dbReference type="EMBL" id="JAASAN010000012">
    <property type="protein sequence ID" value="NIL28753.1"/>
    <property type="molecule type" value="Genomic_DNA"/>
</dbReference>
<evidence type="ECO:0000256" key="15">
    <source>
        <dbReference type="ARBA" id="ARBA00022870"/>
    </source>
</evidence>
<dbReference type="GO" id="GO:0020002">
    <property type="term" value="C:host cell plasma membrane"/>
    <property type="evidence" value="ECO:0007669"/>
    <property type="project" value="UniProtKB-SubCell"/>
</dbReference>
<keyword evidence="5" id="KW-0964">Secreted</keyword>
<dbReference type="GO" id="GO:0008289">
    <property type="term" value="F:lipid binding"/>
    <property type="evidence" value="ECO:0007669"/>
    <property type="project" value="UniProtKB-KW"/>
</dbReference>
<accession>A0AA90XX85</accession>
<dbReference type="GO" id="GO:0090729">
    <property type="term" value="F:toxin activity"/>
    <property type="evidence" value="ECO:0007669"/>
    <property type="project" value="UniProtKB-KW"/>
</dbReference>
<evidence type="ECO:0000259" key="23">
    <source>
        <dbReference type="PROSITE" id="PS51771"/>
    </source>
</evidence>
<keyword evidence="4" id="KW-1032">Host cell membrane</keyword>
<evidence type="ECO:0000256" key="13">
    <source>
        <dbReference type="ARBA" id="ARBA00022813"/>
    </source>
</evidence>
<evidence type="ECO:0000256" key="18">
    <source>
        <dbReference type="ARBA" id="ARBA00023136"/>
    </source>
</evidence>
<dbReference type="GO" id="GO:0044164">
    <property type="term" value="C:host cell cytosol"/>
    <property type="evidence" value="ECO:0007669"/>
    <property type="project" value="UniProtKB-SubCell"/>
</dbReference>
<evidence type="ECO:0000313" key="24">
    <source>
        <dbReference type="EMBL" id="NIL28753.1"/>
    </source>
</evidence>
<proteinExistence type="predicted"/>
<evidence type="ECO:0000256" key="16">
    <source>
        <dbReference type="ARBA" id="ARBA00023026"/>
    </source>
</evidence>
<keyword evidence="6" id="KW-0800">Toxin</keyword>
<dbReference type="GO" id="GO:0046872">
    <property type="term" value="F:metal ion binding"/>
    <property type="evidence" value="ECO:0007669"/>
    <property type="project" value="UniProtKB-KW"/>
</dbReference>
<evidence type="ECO:0000256" key="2">
    <source>
        <dbReference type="ARBA" id="ARBA00004165"/>
    </source>
</evidence>
<sequence length="1651" mass="186368">MKNTNNDLKSHDDDISSIVFSRNDKSYRYQDPNVSIDTYIQAPTYTLDNWSKINQSDIISTNNADLDGMNYDYQIIIELSGESEIVRGDQRLASKHPDKTVIMQYDINSGELKTVYGDLDKMRGDNVRWILSSHGKNEVNGKNTLFSDYTPAQLAGGLAKLRVKNTQLINPNRIVLAGCNLGSEWSVDHYGLNAARLLWNKGFTASVRAYTEDITISETGERHTYDRGHIQRRKYKSHRVDYSKENNQPIMVNGVAAVQLLINDISNDRISFDEAATRYVDIIDYYLPYNDKETSLALLKEIVNNDDRYVEFNDYVDKTLDGEITDTVKFTDYILKRGIKDQGKVINSWDILNPEVIYNNSLAKTSDFNYDYQVIVQLSNDDIVRGSVELIASKHPDKTLIIQYDVKSQESRIVHGHPDKLQGSRVRLLLSGHGDGEQHLLETYSAEEIYAGVEFLKKSRNMVSPERVILLACELGINPEDGIQKHFALEYAELMQRNKDKASLRAYSQEVIIDDNGQRLTHVYNSTEISSKNTQHRVDYRTASDGQLIINDMPIATYILLDIAAEKITVVEAAEKYKKHLAYYFADSDGEINTKMLSQTANDPLKWQRFNDHIIDNQENIEPQKGNAWFSDGDNRSLSLKKKIHNVVTLHDDISQHSNNVNKLSETSQHELSSSKDKITSSELALSGNSRLSRMTNMLGQGSQMIAFTRLVISTSVMLKKYNSPETTENEKKEINEALALSWSEFSVDFGINIMQPYFEKGAIFFAEKVPLTKGISQITSRAGSLIAKAAGPVLNIASAGFDIYNIVKIYGQLEKETDPDNAKNLIVNGTLSALGAGVGILTAAALAVGFAVAGPLGILAGIGISLATMIYNAVSTIAKIKEQIDLTPWEEFKNGTRLTFGADLEENISTRLEEKQKRIMHENLDQYAQDIANKRLIPSGVTEYYYVYNKYGEVKKIQHYYINKNKKEYLLNIINYNDDNYFKFKDEFIHKDTHQIISDDIYRKSWIKCSYKEYEEYRGNEKFSVERREDDVFDISGNTHSAIIIDHEYFEDKYSDNYVEKQEILILDNERAEHYGHLMLGSSTNKKVHYNTGIGNSYVFADRHTQNSFDVTQGKKTLVGGDLDDMFYLYGHELHETYQPSQLDGRKGEDTLAIMGVNQEGVIGYDINLMAGTVHYHYKETSQPSINAARVLMKIKNIEHLHSAEDTDDILSGNDQVNVLNGIGGWDILTGHGGNDMLSLQSGEAYGGSGSDNYKILQNKQNKSVSVTIFEQPGDEISHVIFDYSLQKIDDIYLSGSDVCITLRNENKTLTTLILKNIYSDNHGDKKRSNDFIFYTKDGFILSPQWQTALVNEGSQSDGAFNPTLTAYRFSNKLSTLSGGGNSIQNTFISKKNSVNIVKIDNTNVALKHFIDPMLLGHDFSSDILEGSSQDDLFSHLGAGDEIYVSQGNDGYIIDTMALSENTQHDTLTLSNNGKHDWTTGQEQIFFLNDISGDDLQITLKTLNGVQEAIISHKHLPDDYLKIKLPEPEDTNLIENKFWVVDKDKKYFVVRYNFLEAVISPESLPEIIDPRHFTLSNDNDVTWKLDASADEDFDTVEDKGLAPLIDDAEDIDQLINDLSYMAAQKNQHSSLSNFNPHFSSSYLPPVIAAQ</sequence>
<evidence type="ECO:0000256" key="20">
    <source>
        <dbReference type="ARBA" id="ARBA00023586"/>
    </source>
</evidence>
<keyword evidence="22" id="KW-0812">Transmembrane</keyword>
<keyword evidence="9" id="KW-0479">Metal-binding</keyword>
<evidence type="ECO:0000256" key="9">
    <source>
        <dbReference type="ARBA" id="ARBA00022723"/>
    </source>
</evidence>
<keyword evidence="18 22" id="KW-0472">Membrane</keyword>
<keyword evidence="10" id="KW-0677">Repeat</keyword>
<dbReference type="Gene3D" id="3.40.50.11050">
    <property type="match status" value="2"/>
</dbReference>